<feature type="domain" description="Carrier" evidence="4">
    <location>
        <begin position="715"/>
        <end position="791"/>
    </location>
</feature>
<dbReference type="Gene3D" id="3.30.70.3290">
    <property type="match status" value="2"/>
</dbReference>
<dbReference type="GO" id="GO:0006633">
    <property type="term" value="P:fatty acid biosynthetic process"/>
    <property type="evidence" value="ECO:0007669"/>
    <property type="project" value="InterPro"/>
</dbReference>
<dbReference type="GO" id="GO:0004312">
    <property type="term" value="F:fatty acid synthase activity"/>
    <property type="evidence" value="ECO:0007669"/>
    <property type="project" value="TreeGrafter"/>
</dbReference>
<proteinExistence type="predicted"/>
<dbReference type="Gene3D" id="3.40.47.10">
    <property type="match status" value="1"/>
</dbReference>
<dbReference type="PANTHER" id="PTHR43775">
    <property type="entry name" value="FATTY ACID SYNTHASE"/>
    <property type="match status" value="1"/>
</dbReference>
<dbReference type="InterPro" id="IPR014030">
    <property type="entry name" value="Ketoacyl_synth_N"/>
</dbReference>
<dbReference type="Pfam" id="PF00550">
    <property type="entry name" value="PP-binding"/>
    <property type="match status" value="1"/>
</dbReference>
<dbReference type="PANTHER" id="PTHR43775:SF37">
    <property type="entry name" value="SI:DKEY-61P9.11"/>
    <property type="match status" value="1"/>
</dbReference>
<dbReference type="OrthoDB" id="9778690at2"/>
<feature type="domain" description="Ketosynthase family 3 (KS3)" evidence="5">
    <location>
        <begin position="32"/>
        <end position="462"/>
    </location>
</feature>
<dbReference type="InterPro" id="IPR050091">
    <property type="entry name" value="PKS_NRPS_Biosynth_Enz"/>
</dbReference>
<sequence length="802" mass="85078">MDATELRRLVEEQLRLSRRQQARIRELERERRPPLAVVGLGLRFPGDLRTPEQLWDFLRGDAHAVTGVPDDRPGLRAAYRPGPVRPGRSYVDRAAFLTDIGHFDADFFGISQREAELLDPQQRLLLETAWEALERAGVAVRRADRLDVGVFLGMMASEYGERLAVQDDKTPLDPYYATGGGLCFGAGRISYVMGFAGPVVSVDTACSSSLVALHLASRALRSGECRYALVCGSNLLLSPNLMVSLCQSRALSPEGRSKSFLASADGYGRGEGVGVLVLMRLDEAEREGRPILAVVRGSAVNHDGAASGLTVPSGPAQQEVVRAALADAGVGAADVGWVEAHGTGTLLGDPVEVGALDAALGDAVRERGVPLGIGSVKARLNHLEAASGVAGLMKTVLMLHHGEIPAAASEADGPLNGHIPWDRLGFTVPRRNAPWPAELPRRVAGVNSFGMSGTNAHVVLEAYQPTGEERGPAAAGGPELLTLSARDPQALATLGAAVVARLRTADPADLPALCHTLRSGRAPFGHRVAVVGGTADDLAVRVAAAVRRPAEPAGRPRPVTLWVASDHTALAVALDAVHARYPGLLPPDAGAAAPDRWVALLGRLGVRVRCRRDTGRPADAARLQWPDADGTAYVAPLVTAVPEAAPGLLLDALAALFLAGLDVRFDHLRPAGARFRPDLPTYPFRRRRFWVDEPVGAASTGYAESGAGGDEPLPTDRAGIEAYLMSELRDVLHAEEELDPSRSFLETGGDSFVSTLFMTRIEERFQVALTPDDLPIDRPLAALLATIADHITGRPVAAGGRE</sequence>
<dbReference type="SUPFAM" id="SSF53901">
    <property type="entry name" value="Thiolase-like"/>
    <property type="match status" value="1"/>
</dbReference>
<dbReference type="RefSeq" id="WP_091202211.1">
    <property type="nucleotide sequence ID" value="NZ_LT594324.1"/>
</dbReference>
<dbReference type="Pfam" id="PF00109">
    <property type="entry name" value="ketoacyl-synt"/>
    <property type="match status" value="1"/>
</dbReference>
<dbReference type="EMBL" id="LT594324">
    <property type="protein sequence ID" value="SBT43341.1"/>
    <property type="molecule type" value="Genomic_DNA"/>
</dbReference>
<dbReference type="GO" id="GO:0004315">
    <property type="term" value="F:3-oxoacyl-[acyl-carrier-protein] synthase activity"/>
    <property type="evidence" value="ECO:0007669"/>
    <property type="project" value="InterPro"/>
</dbReference>
<dbReference type="AlphaFoldDB" id="A0A1A8ZHI8"/>
<dbReference type="PROSITE" id="PS00606">
    <property type="entry name" value="KS3_1"/>
    <property type="match status" value="1"/>
</dbReference>
<name>A0A1A8ZHI8_9ACTN</name>
<evidence type="ECO:0000259" key="4">
    <source>
        <dbReference type="PROSITE" id="PS50075"/>
    </source>
</evidence>
<accession>A0A1A8ZHI8</accession>
<dbReference type="InterPro" id="IPR020841">
    <property type="entry name" value="PKS_Beta-ketoAc_synthase_dom"/>
</dbReference>
<dbReference type="PROSITE" id="PS50075">
    <property type="entry name" value="CARRIER"/>
    <property type="match status" value="1"/>
</dbReference>
<reference evidence="6 7" key="1">
    <citation type="submission" date="2016-06" db="EMBL/GenBank/DDBJ databases">
        <authorList>
            <person name="Kjaerup R.B."/>
            <person name="Dalgaard T.S."/>
            <person name="Juul-Madsen H.R."/>
        </authorList>
    </citation>
    <scope>NUCLEOTIDE SEQUENCE [LARGE SCALE GENOMIC DNA]</scope>
    <source>
        <strain evidence="6 7">DSM 45248</strain>
    </source>
</reference>
<dbReference type="InterPro" id="IPR014031">
    <property type="entry name" value="Ketoacyl_synth_C"/>
</dbReference>
<dbReference type="PROSITE" id="PS52004">
    <property type="entry name" value="KS3_2"/>
    <property type="match status" value="1"/>
</dbReference>
<dbReference type="Gene3D" id="3.40.366.10">
    <property type="entry name" value="Malonyl-Coenzyme A Acyl Carrier Protein, domain 2"/>
    <property type="match status" value="1"/>
</dbReference>
<protein>
    <submittedName>
        <fullName evidence="6">Phosphopantetheine attachment site</fullName>
    </submittedName>
</protein>
<evidence type="ECO:0000256" key="1">
    <source>
        <dbReference type="ARBA" id="ARBA00022450"/>
    </source>
</evidence>
<keyword evidence="2" id="KW-0597">Phosphoprotein</keyword>
<dbReference type="InterPro" id="IPR032821">
    <property type="entry name" value="PKS_assoc"/>
</dbReference>
<dbReference type="Pfam" id="PF16197">
    <property type="entry name" value="KAsynt_C_assoc"/>
    <property type="match status" value="1"/>
</dbReference>
<dbReference type="SMART" id="SM00825">
    <property type="entry name" value="PKS_KS"/>
    <property type="match status" value="1"/>
</dbReference>
<evidence type="ECO:0000313" key="6">
    <source>
        <dbReference type="EMBL" id="SBT43341.1"/>
    </source>
</evidence>
<dbReference type="PATRIC" id="fig|299146.4.peg.1823"/>
<dbReference type="SUPFAM" id="SSF47336">
    <property type="entry name" value="ACP-like"/>
    <property type="match status" value="1"/>
</dbReference>
<dbReference type="InterPro" id="IPR009081">
    <property type="entry name" value="PP-bd_ACP"/>
</dbReference>
<dbReference type="InterPro" id="IPR016039">
    <property type="entry name" value="Thiolase-like"/>
</dbReference>
<evidence type="ECO:0000256" key="3">
    <source>
        <dbReference type="ARBA" id="ARBA00022679"/>
    </source>
</evidence>
<evidence type="ECO:0000256" key="2">
    <source>
        <dbReference type="ARBA" id="ARBA00022553"/>
    </source>
</evidence>
<dbReference type="InterPro" id="IPR018201">
    <property type="entry name" value="Ketoacyl_synth_AS"/>
</dbReference>
<dbReference type="InterPro" id="IPR001227">
    <property type="entry name" value="Ac_transferase_dom_sf"/>
</dbReference>
<evidence type="ECO:0000259" key="5">
    <source>
        <dbReference type="PROSITE" id="PS52004"/>
    </source>
</evidence>
<gene>
    <name evidence="6" type="ORF">GA0070621_1760</name>
</gene>
<organism evidence="6 7">
    <name type="scientific">Micromonospora narathiwatensis</name>
    <dbReference type="NCBI Taxonomy" id="299146"/>
    <lineage>
        <taxon>Bacteria</taxon>
        <taxon>Bacillati</taxon>
        <taxon>Actinomycetota</taxon>
        <taxon>Actinomycetes</taxon>
        <taxon>Micromonosporales</taxon>
        <taxon>Micromonosporaceae</taxon>
        <taxon>Micromonospora</taxon>
    </lineage>
</organism>
<dbReference type="InterPro" id="IPR036736">
    <property type="entry name" value="ACP-like_sf"/>
</dbReference>
<evidence type="ECO:0000313" key="7">
    <source>
        <dbReference type="Proteomes" id="UP000198765"/>
    </source>
</evidence>
<dbReference type="Pfam" id="PF02801">
    <property type="entry name" value="Ketoacyl-synt_C"/>
    <property type="match status" value="1"/>
</dbReference>
<dbReference type="Proteomes" id="UP000198765">
    <property type="component" value="Chromosome I"/>
</dbReference>
<keyword evidence="7" id="KW-1185">Reference proteome</keyword>
<dbReference type="Gene3D" id="1.10.1200.10">
    <property type="entry name" value="ACP-like"/>
    <property type="match status" value="1"/>
</dbReference>
<keyword evidence="1" id="KW-0596">Phosphopantetheine</keyword>
<dbReference type="CDD" id="cd00833">
    <property type="entry name" value="PKS"/>
    <property type="match status" value="1"/>
</dbReference>
<keyword evidence="3" id="KW-0808">Transferase</keyword>